<feature type="transmembrane region" description="Helical" evidence="9">
    <location>
        <begin position="156"/>
        <end position="175"/>
    </location>
</feature>
<accession>U7VEE0</accession>
<dbReference type="RefSeq" id="WP_023050491.1">
    <property type="nucleotide sequence ID" value="NZ_CP173062.2"/>
</dbReference>
<keyword evidence="11" id="KW-1185">Reference proteome</keyword>
<dbReference type="EMBL" id="AXZF01000034">
    <property type="protein sequence ID" value="ERT69138.1"/>
    <property type="molecule type" value="Genomic_DNA"/>
</dbReference>
<evidence type="ECO:0000313" key="10">
    <source>
        <dbReference type="EMBL" id="ERT69138.1"/>
    </source>
</evidence>
<feature type="transmembrane region" description="Helical" evidence="9">
    <location>
        <begin position="390"/>
        <end position="411"/>
    </location>
</feature>
<keyword evidence="5 9" id="KW-0812">Transmembrane</keyword>
<name>U7VEE0_9FUSO</name>
<dbReference type="Pfam" id="PF00474">
    <property type="entry name" value="SSF"/>
    <property type="match status" value="1"/>
</dbReference>
<comment type="subcellular location">
    <subcellularLocation>
        <location evidence="1">Membrane</location>
        <topology evidence="1">Multi-pass membrane protein</topology>
    </subcellularLocation>
</comment>
<feature type="transmembrane region" description="Helical" evidence="9">
    <location>
        <begin position="318"/>
        <end position="347"/>
    </location>
</feature>
<comment type="similarity">
    <text evidence="2 8">Belongs to the sodium:solute symporter (SSF) (TC 2.A.21) family.</text>
</comment>
<dbReference type="PANTHER" id="PTHR48086">
    <property type="entry name" value="SODIUM/PROLINE SYMPORTER-RELATED"/>
    <property type="match status" value="1"/>
</dbReference>
<evidence type="ECO:0000256" key="4">
    <source>
        <dbReference type="ARBA" id="ARBA00022475"/>
    </source>
</evidence>
<keyword evidence="3" id="KW-0813">Transport</keyword>
<dbReference type="InterPro" id="IPR038377">
    <property type="entry name" value="Na/Glc_symporter_sf"/>
</dbReference>
<dbReference type="STRING" id="1319815.HMPREF0202_00946"/>
<feature type="transmembrane region" description="Helical" evidence="9">
    <location>
        <begin position="232"/>
        <end position="252"/>
    </location>
</feature>
<dbReference type="PROSITE" id="PS50283">
    <property type="entry name" value="NA_SOLUT_SYMP_3"/>
    <property type="match status" value="1"/>
</dbReference>
<dbReference type="AlphaFoldDB" id="U7VEE0"/>
<dbReference type="PATRIC" id="fig|1319815.3.peg.908"/>
<evidence type="ECO:0000256" key="2">
    <source>
        <dbReference type="ARBA" id="ARBA00006434"/>
    </source>
</evidence>
<evidence type="ECO:0000256" key="5">
    <source>
        <dbReference type="ARBA" id="ARBA00022692"/>
    </source>
</evidence>
<dbReference type="CDD" id="cd10327">
    <property type="entry name" value="SLC5sbd_PanF"/>
    <property type="match status" value="1"/>
</dbReference>
<feature type="transmembrane region" description="Helical" evidence="9">
    <location>
        <begin position="273"/>
        <end position="298"/>
    </location>
</feature>
<evidence type="ECO:0000256" key="7">
    <source>
        <dbReference type="ARBA" id="ARBA00023136"/>
    </source>
</evidence>
<dbReference type="PROSITE" id="PS00456">
    <property type="entry name" value="NA_SOLUT_SYMP_1"/>
    <property type="match status" value="1"/>
</dbReference>
<dbReference type="InterPro" id="IPR011849">
    <property type="entry name" value="Na/pantothenate_symporter"/>
</dbReference>
<comment type="caution">
    <text evidence="10">The sequence shown here is derived from an EMBL/GenBank/DDBJ whole genome shotgun (WGS) entry which is preliminary data.</text>
</comment>
<dbReference type="GO" id="GO:0005886">
    <property type="term" value="C:plasma membrane"/>
    <property type="evidence" value="ECO:0007669"/>
    <property type="project" value="TreeGrafter"/>
</dbReference>
<dbReference type="NCBIfam" id="TIGR00813">
    <property type="entry name" value="sss"/>
    <property type="match status" value="1"/>
</dbReference>
<evidence type="ECO:0000256" key="8">
    <source>
        <dbReference type="RuleBase" id="RU362091"/>
    </source>
</evidence>
<feature type="transmembrane region" description="Helical" evidence="9">
    <location>
        <begin position="43"/>
        <end position="63"/>
    </location>
</feature>
<feature type="transmembrane region" description="Helical" evidence="9">
    <location>
        <begin position="367"/>
        <end position="384"/>
    </location>
</feature>
<keyword evidence="6 9" id="KW-1133">Transmembrane helix</keyword>
<evidence type="ECO:0008006" key="12">
    <source>
        <dbReference type="Google" id="ProtNLM"/>
    </source>
</evidence>
<protein>
    <recommendedName>
        <fullName evidence="12">Sodium/pantothenate symporter</fullName>
    </recommendedName>
</protein>
<dbReference type="GO" id="GO:0015081">
    <property type="term" value="F:sodium ion transmembrane transporter activity"/>
    <property type="evidence" value="ECO:0007669"/>
    <property type="project" value="InterPro"/>
</dbReference>
<dbReference type="InterPro" id="IPR050277">
    <property type="entry name" value="Sodium:Solute_Symporter"/>
</dbReference>
<dbReference type="eggNOG" id="COG4145">
    <property type="taxonomic scope" value="Bacteria"/>
</dbReference>
<feature type="transmembrane region" description="Helical" evidence="9">
    <location>
        <begin position="449"/>
        <end position="468"/>
    </location>
</feature>
<gene>
    <name evidence="10" type="ORF">HMPREF0202_00946</name>
</gene>
<dbReference type="Proteomes" id="UP000017081">
    <property type="component" value="Unassembled WGS sequence"/>
</dbReference>
<proteinExistence type="inferred from homology"/>
<feature type="transmembrane region" description="Helical" evidence="9">
    <location>
        <begin position="418"/>
        <end position="437"/>
    </location>
</feature>
<feature type="transmembrane region" description="Helical" evidence="9">
    <location>
        <begin position="122"/>
        <end position="144"/>
    </location>
</feature>
<dbReference type="InterPro" id="IPR001734">
    <property type="entry name" value="Na/solute_symporter"/>
</dbReference>
<evidence type="ECO:0000256" key="9">
    <source>
        <dbReference type="SAM" id="Phobius"/>
    </source>
</evidence>
<dbReference type="GO" id="GO:0015233">
    <property type="term" value="F:pantothenate transmembrane transporter activity"/>
    <property type="evidence" value="ECO:0007669"/>
    <property type="project" value="InterPro"/>
</dbReference>
<keyword evidence="4" id="KW-1003">Cell membrane</keyword>
<evidence type="ECO:0000256" key="6">
    <source>
        <dbReference type="ARBA" id="ARBA00022989"/>
    </source>
</evidence>
<dbReference type="GO" id="GO:0036376">
    <property type="term" value="P:sodium ion export across plasma membrane"/>
    <property type="evidence" value="ECO:0007669"/>
    <property type="project" value="InterPro"/>
</dbReference>
<feature type="transmembrane region" description="Helical" evidence="9">
    <location>
        <begin position="6"/>
        <end position="22"/>
    </location>
</feature>
<dbReference type="Gene3D" id="1.20.1730.10">
    <property type="entry name" value="Sodium/glucose cotransporter"/>
    <property type="match status" value="1"/>
</dbReference>
<feature type="transmembrane region" description="Helical" evidence="9">
    <location>
        <begin position="182"/>
        <end position="204"/>
    </location>
</feature>
<reference evidence="10 11" key="1">
    <citation type="submission" date="2013-08" db="EMBL/GenBank/DDBJ databases">
        <authorList>
            <person name="Weinstock G."/>
            <person name="Sodergren E."/>
            <person name="Wylie T."/>
            <person name="Fulton L."/>
            <person name="Fulton R."/>
            <person name="Fronick C."/>
            <person name="O'Laughlin M."/>
            <person name="Godfrey J."/>
            <person name="Miner T."/>
            <person name="Herter B."/>
            <person name="Appelbaum E."/>
            <person name="Cordes M."/>
            <person name="Lek S."/>
            <person name="Wollam A."/>
            <person name="Pepin K.H."/>
            <person name="Palsikar V.B."/>
            <person name="Mitreva M."/>
            <person name="Wilson R.K."/>
        </authorList>
    </citation>
    <scope>NUCLEOTIDE SEQUENCE [LARGE SCALE GENOMIC DNA]</scope>
    <source>
        <strain evidence="10 11">ATCC BAA-474</strain>
    </source>
</reference>
<evidence type="ECO:0000256" key="3">
    <source>
        <dbReference type="ARBA" id="ARBA00022448"/>
    </source>
</evidence>
<dbReference type="PANTHER" id="PTHR48086:SF4">
    <property type="entry name" value="SODIUM_PANTOTHENATE SYMPORTER"/>
    <property type="match status" value="1"/>
</dbReference>
<dbReference type="InterPro" id="IPR018212">
    <property type="entry name" value="Na/solute_symporter_CS"/>
</dbReference>
<keyword evidence="7 9" id="KW-0472">Membrane</keyword>
<dbReference type="HOGENOM" id="CLU_018808_15_1_0"/>
<feature type="transmembrane region" description="Helical" evidence="9">
    <location>
        <begin position="75"/>
        <end position="94"/>
    </location>
</feature>
<organism evidence="10 11">
    <name type="scientific">Cetobacterium somerae ATCC BAA-474</name>
    <dbReference type="NCBI Taxonomy" id="1319815"/>
    <lineage>
        <taxon>Bacteria</taxon>
        <taxon>Fusobacteriati</taxon>
        <taxon>Fusobacteriota</taxon>
        <taxon>Fusobacteriia</taxon>
        <taxon>Fusobacteriales</taxon>
        <taxon>Fusobacteriaceae</taxon>
        <taxon>Cetobacterium</taxon>
    </lineage>
</organism>
<evidence type="ECO:0000256" key="1">
    <source>
        <dbReference type="ARBA" id="ARBA00004141"/>
    </source>
</evidence>
<sequence>MLILLPIILYLFLMLGVAWKVNKIKNSGSVDFMEEYFIGSRNMGGFVLAMTIIATYIGASSFIGGPGVAYKLGLGWVLLACIQTPTAFLTLGILGKRLAIISRKIGGLTITDLLRARYKNDIVVILGSVIMLVFFIGTVVANFVGGARLFESVTGLPYIVGLVIFSFVIITYTTIGGFRAVALTDAIQGGVMLIASGILFFTLLKNGGGMENIMRTIEQTNPALLTPDSGGAIAKPFILSFWMLVGVAILGLPATSVRCMGFKDSKSMHNAMIIGTSVVGILMLIMHLIGVMGVAILPGITIGDKIIPTLAISKLHPILAGVFIGGPLAAIMSTVDSFLILSSATIVKDLYINYINPNPGDKKIKKLSLFTSLFIGVIVFLLSLDPPELLVWINLFALAGQEAAFFCPIIMGLYWKRANALGAISSMIFGVASYIYFSVFKISFSGLHQIVPVIAMSLLVFILGSFLGEKPDDETIDIFFNL</sequence>
<evidence type="ECO:0000313" key="11">
    <source>
        <dbReference type="Proteomes" id="UP000017081"/>
    </source>
</evidence>
<dbReference type="NCBIfam" id="TIGR02119">
    <property type="entry name" value="panF"/>
    <property type="match status" value="1"/>
</dbReference>